<dbReference type="EMBL" id="KV745293">
    <property type="protein sequence ID" value="OCK75624.1"/>
    <property type="molecule type" value="Genomic_DNA"/>
</dbReference>
<dbReference type="Proteomes" id="UP000250266">
    <property type="component" value="Unassembled WGS sequence"/>
</dbReference>
<dbReference type="InterPro" id="IPR039903">
    <property type="entry name" value="Zswim2"/>
</dbReference>
<evidence type="ECO:0000256" key="1">
    <source>
        <dbReference type="SAM" id="MobiDB-lite"/>
    </source>
</evidence>
<proteinExistence type="predicted"/>
<dbReference type="AlphaFoldDB" id="A0A8E2E1K9"/>
<dbReference type="PANTHER" id="PTHR21540:SF0">
    <property type="entry name" value="PHD FAMILY PROTEIN"/>
    <property type="match status" value="1"/>
</dbReference>
<dbReference type="PANTHER" id="PTHR21540">
    <property type="entry name" value="RING FINGER AND SWIM DOMAIN-CONTAINING PROTEIN 2"/>
    <property type="match status" value="1"/>
</dbReference>
<name>A0A8E2E1K9_9PEZI</name>
<sequence>MTMNPPAGLAQPVLWDPRTTLGFDPHPTFHCIGQAPSKGRRCYKAITVDKRNGIENMIGRLSTRQPDAVTMDADVVDLAENGNLQIQQPSKPGSSHATAQPPPAIQLSPAVQTPPNIPRAAPIPIVDIDNTPAIELAAQTPGVQPRTVTDVPTIPPVNNVSPPAPLELDADSVPAPAVAANTTADHTNTAPPPPLACMLELDHVARRRIGENCPICLERMAGLPLNELVWCKSSCGQSVHVYCFAQWEDGRQNPHAPLTCVCCRGPWQPQCDCDTVEPSES</sequence>
<feature type="region of interest" description="Disordered" evidence="1">
    <location>
        <begin position="85"/>
        <end position="115"/>
    </location>
</feature>
<gene>
    <name evidence="2" type="ORF">K432DRAFT_397109</name>
</gene>
<dbReference type="SUPFAM" id="SSF57850">
    <property type="entry name" value="RING/U-box"/>
    <property type="match status" value="1"/>
</dbReference>
<protein>
    <recommendedName>
        <fullName evidence="4">RING-type domain-containing protein</fullName>
    </recommendedName>
</protein>
<dbReference type="GO" id="GO:0061630">
    <property type="term" value="F:ubiquitin protein ligase activity"/>
    <property type="evidence" value="ECO:0007669"/>
    <property type="project" value="InterPro"/>
</dbReference>
<keyword evidence="3" id="KW-1185">Reference proteome</keyword>
<organism evidence="2 3">
    <name type="scientific">Lepidopterella palustris CBS 459.81</name>
    <dbReference type="NCBI Taxonomy" id="1314670"/>
    <lineage>
        <taxon>Eukaryota</taxon>
        <taxon>Fungi</taxon>
        <taxon>Dikarya</taxon>
        <taxon>Ascomycota</taxon>
        <taxon>Pezizomycotina</taxon>
        <taxon>Dothideomycetes</taxon>
        <taxon>Pleosporomycetidae</taxon>
        <taxon>Mytilinidiales</taxon>
        <taxon>Argynnaceae</taxon>
        <taxon>Lepidopterella</taxon>
    </lineage>
</organism>
<evidence type="ECO:0000313" key="3">
    <source>
        <dbReference type="Proteomes" id="UP000250266"/>
    </source>
</evidence>
<evidence type="ECO:0000313" key="2">
    <source>
        <dbReference type="EMBL" id="OCK75624.1"/>
    </source>
</evidence>
<dbReference type="OrthoDB" id="8062037at2759"/>
<feature type="compositionally biased region" description="Polar residues" evidence="1">
    <location>
        <begin position="85"/>
        <end position="98"/>
    </location>
</feature>
<evidence type="ECO:0008006" key="4">
    <source>
        <dbReference type="Google" id="ProtNLM"/>
    </source>
</evidence>
<reference evidence="2 3" key="1">
    <citation type="journal article" date="2016" name="Nat. Commun.">
        <title>Ectomycorrhizal ecology is imprinted in the genome of the dominant symbiotic fungus Cenococcum geophilum.</title>
        <authorList>
            <consortium name="DOE Joint Genome Institute"/>
            <person name="Peter M."/>
            <person name="Kohler A."/>
            <person name="Ohm R.A."/>
            <person name="Kuo A."/>
            <person name="Krutzmann J."/>
            <person name="Morin E."/>
            <person name="Arend M."/>
            <person name="Barry K.W."/>
            <person name="Binder M."/>
            <person name="Choi C."/>
            <person name="Clum A."/>
            <person name="Copeland A."/>
            <person name="Grisel N."/>
            <person name="Haridas S."/>
            <person name="Kipfer T."/>
            <person name="LaButti K."/>
            <person name="Lindquist E."/>
            <person name="Lipzen A."/>
            <person name="Maire R."/>
            <person name="Meier B."/>
            <person name="Mihaltcheva S."/>
            <person name="Molinier V."/>
            <person name="Murat C."/>
            <person name="Poggeler S."/>
            <person name="Quandt C.A."/>
            <person name="Sperisen C."/>
            <person name="Tritt A."/>
            <person name="Tisserant E."/>
            <person name="Crous P.W."/>
            <person name="Henrissat B."/>
            <person name="Nehls U."/>
            <person name="Egli S."/>
            <person name="Spatafora J.W."/>
            <person name="Grigoriev I.V."/>
            <person name="Martin F.M."/>
        </authorList>
    </citation>
    <scope>NUCLEOTIDE SEQUENCE [LARGE SCALE GENOMIC DNA]</scope>
    <source>
        <strain evidence="2 3">CBS 459.81</strain>
    </source>
</reference>
<accession>A0A8E2E1K9</accession>